<keyword evidence="1" id="KW-1133">Transmembrane helix</keyword>
<protein>
    <submittedName>
        <fullName evidence="2">Uncharacterized protein</fullName>
    </submittedName>
</protein>
<dbReference type="AlphaFoldDB" id="A0A8K0CYZ9"/>
<feature type="transmembrane region" description="Helical" evidence="1">
    <location>
        <begin position="72"/>
        <end position="94"/>
    </location>
</feature>
<evidence type="ECO:0000313" key="2">
    <source>
        <dbReference type="EMBL" id="KAF2894141.1"/>
    </source>
</evidence>
<accession>A0A8K0CYZ9</accession>
<keyword evidence="3" id="KW-1185">Reference proteome</keyword>
<proteinExistence type="predicted"/>
<sequence>MPAAGSWDGCRGGGGRWEIDVRAAQMEEAVGNTEKQMLDWERKWNWGGVAVNHKLLVRAARAREVSAEKPKYMLICTLYILVGLALTSTIIELVRRQYLQSWRQLQAMSGPLAESLRRIADNAPGLDVTAFQNDLRKVLTVSAIQSNKNTTQVSKLDYVWIKGVITTPFNSVSGVKRREIERPPNRTVRHIVQ</sequence>
<organism evidence="2 3">
    <name type="scientific">Ignelater luminosus</name>
    <name type="common">Cucubano</name>
    <name type="synonym">Pyrophorus luminosus</name>
    <dbReference type="NCBI Taxonomy" id="2038154"/>
    <lineage>
        <taxon>Eukaryota</taxon>
        <taxon>Metazoa</taxon>
        <taxon>Ecdysozoa</taxon>
        <taxon>Arthropoda</taxon>
        <taxon>Hexapoda</taxon>
        <taxon>Insecta</taxon>
        <taxon>Pterygota</taxon>
        <taxon>Neoptera</taxon>
        <taxon>Endopterygota</taxon>
        <taxon>Coleoptera</taxon>
        <taxon>Polyphaga</taxon>
        <taxon>Elateriformia</taxon>
        <taxon>Elateroidea</taxon>
        <taxon>Elateridae</taxon>
        <taxon>Agrypninae</taxon>
        <taxon>Pyrophorini</taxon>
        <taxon>Ignelater</taxon>
    </lineage>
</organism>
<dbReference type="EMBL" id="VTPC01007294">
    <property type="protein sequence ID" value="KAF2894141.1"/>
    <property type="molecule type" value="Genomic_DNA"/>
</dbReference>
<evidence type="ECO:0000313" key="3">
    <source>
        <dbReference type="Proteomes" id="UP000801492"/>
    </source>
</evidence>
<dbReference type="OrthoDB" id="297496at2759"/>
<keyword evidence="1" id="KW-0472">Membrane</keyword>
<dbReference type="Proteomes" id="UP000801492">
    <property type="component" value="Unassembled WGS sequence"/>
</dbReference>
<reference evidence="2" key="1">
    <citation type="submission" date="2019-08" db="EMBL/GenBank/DDBJ databases">
        <title>The genome of the North American firefly Photinus pyralis.</title>
        <authorList>
            <consortium name="Photinus pyralis genome working group"/>
            <person name="Fallon T.R."/>
            <person name="Sander Lower S.E."/>
            <person name="Weng J.-K."/>
        </authorList>
    </citation>
    <scope>NUCLEOTIDE SEQUENCE</scope>
    <source>
        <strain evidence="2">TRF0915ILg1</strain>
        <tissue evidence="2">Whole body</tissue>
    </source>
</reference>
<keyword evidence="1" id="KW-0812">Transmembrane</keyword>
<gene>
    <name evidence="2" type="ORF">ILUMI_12033</name>
</gene>
<name>A0A8K0CYZ9_IGNLU</name>
<evidence type="ECO:0000256" key="1">
    <source>
        <dbReference type="SAM" id="Phobius"/>
    </source>
</evidence>
<comment type="caution">
    <text evidence="2">The sequence shown here is derived from an EMBL/GenBank/DDBJ whole genome shotgun (WGS) entry which is preliminary data.</text>
</comment>